<dbReference type="Proteomes" id="UP000533598">
    <property type="component" value="Unassembled WGS sequence"/>
</dbReference>
<dbReference type="EMBL" id="JACHMH010000001">
    <property type="protein sequence ID" value="MBB4677753.1"/>
    <property type="molecule type" value="Genomic_DNA"/>
</dbReference>
<sequence length="187" mass="20788">MSEVDRTGKIRFLVSHDYGMGGLWWWIRARSAEEIVLTLAETEVITDPGQLSAAASWSLAEVDIDEVDGDPALAELRAERDGQRDQPGFGALVGRPLVYLSDQDDPEDDSVYLVELGPDGRRLRQVEVRPDGGHERSTERDWPFNPPFDLHDPRFAAMEIDVEVFERAWRGAAEAPLAQGGQTVDTG</sequence>
<accession>A0A7W7FUS5</accession>
<proteinExistence type="predicted"/>
<protein>
    <submittedName>
        <fullName evidence="1">Uncharacterized protein</fullName>
    </submittedName>
</protein>
<gene>
    <name evidence="1" type="ORF">HNR67_003871</name>
</gene>
<name>A0A7W7FUS5_9PSEU</name>
<organism evidence="1 2">
    <name type="scientific">Crossiella cryophila</name>
    <dbReference type="NCBI Taxonomy" id="43355"/>
    <lineage>
        <taxon>Bacteria</taxon>
        <taxon>Bacillati</taxon>
        <taxon>Actinomycetota</taxon>
        <taxon>Actinomycetes</taxon>
        <taxon>Pseudonocardiales</taxon>
        <taxon>Pseudonocardiaceae</taxon>
        <taxon>Crossiella</taxon>
    </lineage>
</organism>
<reference evidence="1 2" key="1">
    <citation type="submission" date="2020-08" db="EMBL/GenBank/DDBJ databases">
        <title>Sequencing the genomes of 1000 actinobacteria strains.</title>
        <authorList>
            <person name="Klenk H.-P."/>
        </authorList>
    </citation>
    <scope>NUCLEOTIDE SEQUENCE [LARGE SCALE GENOMIC DNA]</scope>
    <source>
        <strain evidence="1 2">DSM 44230</strain>
    </source>
</reference>
<evidence type="ECO:0000313" key="1">
    <source>
        <dbReference type="EMBL" id="MBB4677753.1"/>
    </source>
</evidence>
<dbReference type="RefSeq" id="WP_221489968.1">
    <property type="nucleotide sequence ID" value="NZ_BAAAUI010000002.1"/>
</dbReference>
<keyword evidence="2" id="KW-1185">Reference proteome</keyword>
<evidence type="ECO:0000313" key="2">
    <source>
        <dbReference type="Proteomes" id="UP000533598"/>
    </source>
</evidence>
<dbReference type="AlphaFoldDB" id="A0A7W7FUS5"/>
<comment type="caution">
    <text evidence="1">The sequence shown here is derived from an EMBL/GenBank/DDBJ whole genome shotgun (WGS) entry which is preliminary data.</text>
</comment>